<organism evidence="2">
    <name type="scientific">viral metagenome</name>
    <dbReference type="NCBI Taxonomy" id="1070528"/>
    <lineage>
        <taxon>unclassified sequences</taxon>
        <taxon>metagenomes</taxon>
        <taxon>organismal metagenomes</taxon>
    </lineage>
</organism>
<accession>A0A6C0DP19</accession>
<reference evidence="2" key="1">
    <citation type="journal article" date="2020" name="Nature">
        <title>Giant virus diversity and host interactions through global metagenomics.</title>
        <authorList>
            <person name="Schulz F."/>
            <person name="Roux S."/>
            <person name="Paez-Espino D."/>
            <person name="Jungbluth S."/>
            <person name="Walsh D.A."/>
            <person name="Denef V.J."/>
            <person name="McMahon K.D."/>
            <person name="Konstantinidis K.T."/>
            <person name="Eloe-Fadrosh E.A."/>
            <person name="Kyrpides N.C."/>
            <person name="Woyke T."/>
        </authorList>
    </citation>
    <scope>NUCLEOTIDE SEQUENCE</scope>
    <source>
        <strain evidence="2">GVMAG-M-3300023174-46</strain>
    </source>
</reference>
<dbReference type="CDD" id="cd00761">
    <property type="entry name" value="Glyco_tranf_GTA_type"/>
    <property type="match status" value="1"/>
</dbReference>
<dbReference type="InterPro" id="IPR001173">
    <property type="entry name" value="Glyco_trans_2-like"/>
</dbReference>
<evidence type="ECO:0000313" key="2">
    <source>
        <dbReference type="EMBL" id="QHT18283.1"/>
    </source>
</evidence>
<dbReference type="AlphaFoldDB" id="A0A6C0DP19"/>
<dbReference type="Gene3D" id="3.90.550.10">
    <property type="entry name" value="Spore Coat Polysaccharide Biosynthesis Protein SpsA, Chain A"/>
    <property type="match status" value="1"/>
</dbReference>
<feature type="domain" description="Glycosyltransferase 2-like" evidence="1">
    <location>
        <begin position="7"/>
        <end position="121"/>
    </location>
</feature>
<evidence type="ECO:0000259" key="1">
    <source>
        <dbReference type="Pfam" id="PF00535"/>
    </source>
</evidence>
<name>A0A6C0DP19_9ZZZZ</name>
<dbReference type="InterPro" id="IPR029044">
    <property type="entry name" value="Nucleotide-diphossugar_trans"/>
</dbReference>
<dbReference type="SUPFAM" id="SSF53448">
    <property type="entry name" value="Nucleotide-diphospho-sugar transferases"/>
    <property type="match status" value="1"/>
</dbReference>
<proteinExistence type="predicted"/>
<dbReference type="Pfam" id="PF00535">
    <property type="entry name" value="Glycos_transf_2"/>
    <property type="match status" value="1"/>
</dbReference>
<sequence>MEKTIGVVIPCYRYHIPALKRCLDSIEHQTILPTIVFVSCSSSDADEVPEYTYSFPLKIVTHTERKNAAQNRNIGATELYKMVDILSFFDADDEMHPQRLEYIMNSFKDTMDIVLHNYWEKEDLQRDFKIYLFCDKIIGMLRKAPSGCAELEGKYGAKIHHSQVSIRSALFQKVCFKEESYFERREDALFCGDILSLPSIRSTYIKNALSKYHIEGSWYET</sequence>
<dbReference type="EMBL" id="MN739654">
    <property type="protein sequence ID" value="QHT18283.1"/>
    <property type="molecule type" value="Genomic_DNA"/>
</dbReference>
<protein>
    <recommendedName>
        <fullName evidence="1">Glycosyltransferase 2-like domain-containing protein</fullName>
    </recommendedName>
</protein>